<dbReference type="InterPro" id="IPR020314">
    <property type="entry name" value="Uncharacterised_YpzA"/>
</dbReference>
<organism evidence="1 2">
    <name type="scientific">Salipaludibacillus neizhouensis</name>
    <dbReference type="NCBI Taxonomy" id="885475"/>
    <lineage>
        <taxon>Bacteria</taxon>
        <taxon>Bacillati</taxon>
        <taxon>Bacillota</taxon>
        <taxon>Bacilli</taxon>
        <taxon>Bacillales</taxon>
        <taxon>Bacillaceae</taxon>
    </lineage>
</organism>
<protein>
    <recommendedName>
        <fullName evidence="3">DUF2564 domain-containing protein</fullName>
    </recommendedName>
</protein>
<evidence type="ECO:0000313" key="2">
    <source>
        <dbReference type="Proteomes" id="UP000281498"/>
    </source>
</evidence>
<dbReference type="EMBL" id="PDOE01000001">
    <property type="protein sequence ID" value="RKL69413.1"/>
    <property type="molecule type" value="Genomic_DNA"/>
</dbReference>
<comment type="caution">
    <text evidence="1">The sequence shown here is derived from an EMBL/GenBank/DDBJ whole genome shotgun (WGS) entry which is preliminary data.</text>
</comment>
<dbReference type="Proteomes" id="UP000281498">
    <property type="component" value="Unassembled WGS sequence"/>
</dbReference>
<name>A0A3A9KII1_9BACI</name>
<dbReference type="RefSeq" id="WP_110937639.1">
    <property type="nucleotide sequence ID" value="NZ_KZ614146.1"/>
</dbReference>
<proteinExistence type="predicted"/>
<dbReference type="Pfam" id="PF10819">
    <property type="entry name" value="DUF2564"/>
    <property type="match status" value="1"/>
</dbReference>
<keyword evidence="2" id="KW-1185">Reference proteome</keyword>
<gene>
    <name evidence="1" type="ORF">CR203_04040</name>
</gene>
<evidence type="ECO:0008006" key="3">
    <source>
        <dbReference type="Google" id="ProtNLM"/>
    </source>
</evidence>
<dbReference type="OrthoDB" id="2695555at2"/>
<reference evidence="1 2" key="1">
    <citation type="submission" date="2017-10" db="EMBL/GenBank/DDBJ databases">
        <title>Bacillus sp. nov., a halophilic bacterium isolated from a Keqin Lake.</title>
        <authorList>
            <person name="Wang H."/>
        </authorList>
    </citation>
    <scope>NUCLEOTIDE SEQUENCE [LARGE SCALE GENOMIC DNA]</scope>
    <source>
        <strain evidence="1 2">KCTC 13187</strain>
    </source>
</reference>
<dbReference type="AlphaFoldDB" id="A0A3A9KII1"/>
<accession>A0A3A9KII1</accession>
<sequence length="80" mass="8914">MTDQFGEIEQVELALKAAERMVGQATMSMDEDQLMNAQSAISDAKAQLEQAKLLKLNPYDIQQASSRLNTFSHQVDEAIK</sequence>
<evidence type="ECO:0000313" key="1">
    <source>
        <dbReference type="EMBL" id="RKL69413.1"/>
    </source>
</evidence>